<evidence type="ECO:0000256" key="1">
    <source>
        <dbReference type="ARBA" id="ARBA00022723"/>
    </source>
</evidence>
<evidence type="ECO:0000313" key="6">
    <source>
        <dbReference type="EMBL" id="CAH1422231.1"/>
    </source>
</evidence>
<dbReference type="SMART" id="SM00184">
    <property type="entry name" value="RING"/>
    <property type="match status" value="1"/>
</dbReference>
<reference evidence="6 7" key="1">
    <citation type="submission" date="2022-01" db="EMBL/GenBank/DDBJ databases">
        <authorList>
            <person name="Xiong W."/>
            <person name="Schranz E."/>
        </authorList>
    </citation>
    <scope>NUCLEOTIDE SEQUENCE [LARGE SCALE GENOMIC DNA]</scope>
</reference>
<dbReference type="SUPFAM" id="SSF57850">
    <property type="entry name" value="RING/U-box"/>
    <property type="match status" value="1"/>
</dbReference>
<evidence type="ECO:0000256" key="3">
    <source>
        <dbReference type="ARBA" id="ARBA00022833"/>
    </source>
</evidence>
<sequence>MYLLQENLVSLPEDHYHHGGGSAASFDEVECGVCSRKIEDDDEMRESRCNHFFHRHCLDVWIACRRTTCPLCHDSLTKIDGGRMIGGWEVLYFDYCNARSDSDYGSWWLR</sequence>
<dbReference type="EMBL" id="CAKMRJ010001112">
    <property type="protein sequence ID" value="CAH1422231.1"/>
    <property type="molecule type" value="Genomic_DNA"/>
</dbReference>
<dbReference type="PROSITE" id="PS50089">
    <property type="entry name" value="ZF_RING_2"/>
    <property type="match status" value="1"/>
</dbReference>
<dbReference type="PANTHER" id="PTHR45969:SF55">
    <property type="entry name" value="OS07G0686300 PROTEIN"/>
    <property type="match status" value="1"/>
</dbReference>
<proteinExistence type="predicted"/>
<dbReference type="GO" id="GO:0016567">
    <property type="term" value="P:protein ubiquitination"/>
    <property type="evidence" value="ECO:0007669"/>
    <property type="project" value="TreeGrafter"/>
</dbReference>
<name>A0AAU9M9N7_9ASTR</name>
<dbReference type="GO" id="GO:0061630">
    <property type="term" value="F:ubiquitin protein ligase activity"/>
    <property type="evidence" value="ECO:0007669"/>
    <property type="project" value="TreeGrafter"/>
</dbReference>
<keyword evidence="1" id="KW-0479">Metal-binding</keyword>
<dbReference type="Gene3D" id="3.30.40.10">
    <property type="entry name" value="Zinc/RING finger domain, C3HC4 (zinc finger)"/>
    <property type="match status" value="1"/>
</dbReference>
<comment type="caution">
    <text evidence="6">The sequence shown here is derived from an EMBL/GenBank/DDBJ whole genome shotgun (WGS) entry which is preliminary data.</text>
</comment>
<dbReference type="Pfam" id="PF13639">
    <property type="entry name" value="zf-RING_2"/>
    <property type="match status" value="1"/>
</dbReference>
<dbReference type="AlphaFoldDB" id="A0AAU9M9N7"/>
<organism evidence="6 7">
    <name type="scientific">Lactuca virosa</name>
    <dbReference type="NCBI Taxonomy" id="75947"/>
    <lineage>
        <taxon>Eukaryota</taxon>
        <taxon>Viridiplantae</taxon>
        <taxon>Streptophyta</taxon>
        <taxon>Embryophyta</taxon>
        <taxon>Tracheophyta</taxon>
        <taxon>Spermatophyta</taxon>
        <taxon>Magnoliopsida</taxon>
        <taxon>eudicotyledons</taxon>
        <taxon>Gunneridae</taxon>
        <taxon>Pentapetalae</taxon>
        <taxon>asterids</taxon>
        <taxon>campanulids</taxon>
        <taxon>Asterales</taxon>
        <taxon>Asteraceae</taxon>
        <taxon>Cichorioideae</taxon>
        <taxon>Cichorieae</taxon>
        <taxon>Lactucinae</taxon>
        <taxon>Lactuca</taxon>
    </lineage>
</organism>
<dbReference type="Proteomes" id="UP001157418">
    <property type="component" value="Unassembled WGS sequence"/>
</dbReference>
<dbReference type="InterPro" id="IPR001841">
    <property type="entry name" value="Znf_RING"/>
</dbReference>
<keyword evidence="2 4" id="KW-0863">Zinc-finger</keyword>
<protein>
    <recommendedName>
        <fullName evidence="5">RING-type domain-containing protein</fullName>
    </recommendedName>
</protein>
<evidence type="ECO:0000256" key="4">
    <source>
        <dbReference type="PROSITE-ProRule" id="PRU00175"/>
    </source>
</evidence>
<evidence type="ECO:0000313" key="7">
    <source>
        <dbReference type="Proteomes" id="UP001157418"/>
    </source>
</evidence>
<accession>A0AAU9M9N7</accession>
<dbReference type="InterPro" id="IPR013083">
    <property type="entry name" value="Znf_RING/FYVE/PHD"/>
</dbReference>
<dbReference type="GO" id="GO:0008270">
    <property type="term" value="F:zinc ion binding"/>
    <property type="evidence" value="ECO:0007669"/>
    <property type="project" value="UniProtKB-KW"/>
</dbReference>
<evidence type="ECO:0000259" key="5">
    <source>
        <dbReference type="PROSITE" id="PS50089"/>
    </source>
</evidence>
<evidence type="ECO:0000256" key="2">
    <source>
        <dbReference type="ARBA" id="ARBA00022771"/>
    </source>
</evidence>
<keyword evidence="3" id="KW-0862">Zinc</keyword>
<dbReference type="PANTHER" id="PTHR45969">
    <property type="entry name" value="RING ZINC FINGER PROTEIN-RELATED"/>
    <property type="match status" value="1"/>
</dbReference>
<feature type="domain" description="RING-type" evidence="5">
    <location>
        <begin position="31"/>
        <end position="73"/>
    </location>
</feature>
<gene>
    <name evidence="6" type="ORF">LVIROSA_LOCUS9577</name>
</gene>
<keyword evidence="7" id="KW-1185">Reference proteome</keyword>